<evidence type="ECO:0000259" key="7">
    <source>
        <dbReference type="PROSITE" id="PS51473"/>
    </source>
</evidence>
<dbReference type="InterPro" id="IPR002902">
    <property type="entry name" value="GNK2"/>
</dbReference>
<keyword evidence="3 6" id="KW-0732">Signal</keyword>
<keyword evidence="9" id="KW-1185">Reference proteome</keyword>
<dbReference type="InterPro" id="IPR038408">
    <property type="entry name" value="GNK2_sf"/>
</dbReference>
<proteinExistence type="inferred from homology"/>
<sequence>MSSSSVSKRFVLVLNLAMVAIQILLIRSVSSMNSTNAYLYHKCSEIEGKYKQKSPYGENLNFLISDMYKDTFVRGFVYAYHGDDPNTVYILLQCRGDSYGSKCGTCLTTAISELRKRCPMNKAAIVWFDKCLLKISPTTFFEKIDDKNKFYMYSTKKVSDPESFNAKTKVLLTELTAKATRRSDKLSLYETGEVKLGKMNLYGMVQCTRDLWFTVCKTCLDKIIGELPKCCDGKEGGRVVSGSCNFRYEIYPFLDTVR</sequence>
<evidence type="ECO:0000256" key="5">
    <source>
        <dbReference type="ARBA" id="ARBA00038515"/>
    </source>
</evidence>
<feature type="domain" description="Gnk2-homologous" evidence="7">
    <location>
        <begin position="146"/>
        <end position="253"/>
    </location>
</feature>
<name>A0ABD1C8J0_CARAN</name>
<comment type="caution">
    <text evidence="8">The sequence shown here is derived from an EMBL/GenBank/DDBJ whole genome shotgun (WGS) entry which is preliminary data.</text>
</comment>
<comment type="similarity">
    <text evidence="5">Belongs to the cysteine-rich repeat secretory protein family.</text>
</comment>
<evidence type="ECO:0000313" key="8">
    <source>
        <dbReference type="EMBL" id="KAL1225757.1"/>
    </source>
</evidence>
<comment type="subcellular location">
    <subcellularLocation>
        <location evidence="1">Secreted</location>
    </subcellularLocation>
</comment>
<evidence type="ECO:0000313" key="9">
    <source>
        <dbReference type="Proteomes" id="UP001558713"/>
    </source>
</evidence>
<protein>
    <submittedName>
        <fullName evidence="8">Cysteine-rich repeat secretory protein 61</fullName>
    </submittedName>
</protein>
<keyword evidence="2" id="KW-0964">Secreted</keyword>
<dbReference type="PANTHER" id="PTHR32411:SF52">
    <property type="entry name" value="CYSTEINE-RICH REPEAT SECRETORY PROTEIN 61-RELATED"/>
    <property type="match status" value="1"/>
</dbReference>
<dbReference type="Gene3D" id="3.30.430.20">
    <property type="entry name" value="Gnk2 domain, C-X8-C-X2-C motif"/>
    <property type="match status" value="2"/>
</dbReference>
<reference evidence="8 9" key="1">
    <citation type="submission" date="2024-04" db="EMBL/GenBank/DDBJ databases">
        <title>Genome assembly C_amara_ONT_v2.</title>
        <authorList>
            <person name="Yant L."/>
            <person name="Moore C."/>
            <person name="Slenker M."/>
        </authorList>
    </citation>
    <scope>NUCLEOTIDE SEQUENCE [LARGE SCALE GENOMIC DNA]</scope>
    <source>
        <tissue evidence="8">Leaf</tissue>
    </source>
</reference>
<evidence type="ECO:0000256" key="4">
    <source>
        <dbReference type="ARBA" id="ARBA00022737"/>
    </source>
</evidence>
<evidence type="ECO:0000256" key="1">
    <source>
        <dbReference type="ARBA" id="ARBA00004613"/>
    </source>
</evidence>
<dbReference type="InterPro" id="IPR050581">
    <property type="entry name" value="CRR_secretory_protein"/>
</dbReference>
<accession>A0ABD1C8J0</accession>
<evidence type="ECO:0000256" key="2">
    <source>
        <dbReference type="ARBA" id="ARBA00022525"/>
    </source>
</evidence>
<gene>
    <name evidence="8" type="ORF">V5N11_028161</name>
</gene>
<dbReference type="PANTHER" id="PTHR32411">
    <property type="entry name" value="CYSTEINE-RICH REPEAT SECRETORY PROTEIN 38-RELATED"/>
    <property type="match status" value="1"/>
</dbReference>
<feature type="domain" description="Gnk2-homologous" evidence="7">
    <location>
        <begin position="38"/>
        <end position="140"/>
    </location>
</feature>
<feature type="chain" id="PRO_5044817861" evidence="6">
    <location>
        <begin position="32"/>
        <end position="258"/>
    </location>
</feature>
<dbReference type="CDD" id="cd23509">
    <property type="entry name" value="Gnk2-like"/>
    <property type="match status" value="2"/>
</dbReference>
<dbReference type="GO" id="GO:0005576">
    <property type="term" value="C:extracellular region"/>
    <property type="evidence" value="ECO:0007669"/>
    <property type="project" value="UniProtKB-SubCell"/>
</dbReference>
<dbReference type="PROSITE" id="PS51473">
    <property type="entry name" value="GNK2"/>
    <property type="match status" value="2"/>
</dbReference>
<dbReference type="FunFam" id="3.30.430.20:FF:000002">
    <property type="entry name" value="Cysteine-rich receptor-like protein kinase 10"/>
    <property type="match status" value="1"/>
</dbReference>
<dbReference type="EMBL" id="JBANAX010000018">
    <property type="protein sequence ID" value="KAL1225757.1"/>
    <property type="molecule type" value="Genomic_DNA"/>
</dbReference>
<keyword evidence="4" id="KW-0677">Repeat</keyword>
<dbReference type="Pfam" id="PF01657">
    <property type="entry name" value="Stress-antifung"/>
    <property type="match status" value="2"/>
</dbReference>
<feature type="signal peptide" evidence="6">
    <location>
        <begin position="1"/>
        <end position="31"/>
    </location>
</feature>
<organism evidence="8 9">
    <name type="scientific">Cardamine amara subsp. amara</name>
    <dbReference type="NCBI Taxonomy" id="228776"/>
    <lineage>
        <taxon>Eukaryota</taxon>
        <taxon>Viridiplantae</taxon>
        <taxon>Streptophyta</taxon>
        <taxon>Embryophyta</taxon>
        <taxon>Tracheophyta</taxon>
        <taxon>Spermatophyta</taxon>
        <taxon>Magnoliopsida</taxon>
        <taxon>eudicotyledons</taxon>
        <taxon>Gunneridae</taxon>
        <taxon>Pentapetalae</taxon>
        <taxon>rosids</taxon>
        <taxon>malvids</taxon>
        <taxon>Brassicales</taxon>
        <taxon>Brassicaceae</taxon>
        <taxon>Cardamineae</taxon>
        <taxon>Cardamine</taxon>
    </lineage>
</organism>
<dbReference type="AlphaFoldDB" id="A0ABD1C8J0"/>
<evidence type="ECO:0000256" key="3">
    <source>
        <dbReference type="ARBA" id="ARBA00022729"/>
    </source>
</evidence>
<evidence type="ECO:0000256" key="6">
    <source>
        <dbReference type="SAM" id="SignalP"/>
    </source>
</evidence>
<dbReference type="Proteomes" id="UP001558713">
    <property type="component" value="Unassembled WGS sequence"/>
</dbReference>